<keyword evidence="4" id="KW-1185">Reference proteome</keyword>
<dbReference type="GO" id="GO:0005576">
    <property type="term" value="C:extracellular region"/>
    <property type="evidence" value="ECO:0007669"/>
    <property type="project" value="InterPro"/>
</dbReference>
<organism evidence="3 4">
    <name type="scientific">Geodermatophilus obscurus (strain ATCC 25078 / DSM 43160 / JCM 3152 / CCUG 61914 / KCC A-0152 / KCTC 9177 / NBRC 13315 / NRRL B-3577 / G-20)</name>
    <dbReference type="NCBI Taxonomy" id="526225"/>
    <lineage>
        <taxon>Bacteria</taxon>
        <taxon>Bacillati</taxon>
        <taxon>Actinomycetota</taxon>
        <taxon>Actinomycetes</taxon>
        <taxon>Geodermatophilales</taxon>
        <taxon>Geodermatophilaceae</taxon>
        <taxon>Geodermatophilus</taxon>
    </lineage>
</organism>
<keyword evidence="2" id="KW-0378">Hydrolase</keyword>
<evidence type="ECO:0000256" key="2">
    <source>
        <dbReference type="ARBA" id="ARBA00022801"/>
    </source>
</evidence>
<evidence type="ECO:0000256" key="1">
    <source>
        <dbReference type="ARBA" id="ARBA00022729"/>
    </source>
</evidence>
<protein>
    <submittedName>
        <fullName evidence="3">Esterase, PHB depolymerase family</fullName>
    </submittedName>
</protein>
<evidence type="ECO:0000313" key="4">
    <source>
        <dbReference type="Proteomes" id="UP000001382"/>
    </source>
</evidence>
<sequence length="410" mass="41505">MDDDRTSGMSEALRLTRAGQLNEAFAVIQRTLGSTPVVPPPATPGAGQALTGLPFSKVAPIRSAGGSGAPGASGLLDALHGAWAARSDAGLPDALGRLLQQLRPVRGAGAPVGAAEAAAAPGGEIRHLSLTEPAGTRAYDLYLPTGRTGVPLPLVVMLHGGQQDAADCAAGTRMNELAEQHGFLVAYPEQSRAANSGGYWNWFSPAHQQAGTGEPSIIAGIVRRVMTDHAVDPDRVFVAGLSAGGAMAAVMAATHPDLFAGVGVHSGIAFRAAHDTASALAAMRTGGSPAPGGQIPLIVFHGDRDPVVAPVNAEKLVAARLVSAKTSVSQTTRVDAGVGHACTKTVHTDGHGTVLVESWTVHGGGHAWYGGNPVGSYTDPLGPDASAEMIRFFLASAPAPRPGEASGSDS</sequence>
<dbReference type="eggNOG" id="COG3509">
    <property type="taxonomic scope" value="Bacteria"/>
</dbReference>
<gene>
    <name evidence="3" type="ordered locus">Gobs_1173</name>
</gene>
<reference evidence="4" key="2">
    <citation type="submission" date="2010-01" db="EMBL/GenBank/DDBJ databases">
        <title>The complete genome of Geodermatophilus obscurus DSM 43160.</title>
        <authorList>
            <consortium name="US DOE Joint Genome Institute (JGI-PGF)"/>
            <person name="Lucas S."/>
            <person name="Copeland A."/>
            <person name="Lapidus A."/>
            <person name="Glavina del Rio T."/>
            <person name="Dalin E."/>
            <person name="Tice H."/>
            <person name="Bruce D."/>
            <person name="Goodwin L."/>
            <person name="Pitluck S."/>
            <person name="Kyrpides N."/>
            <person name="Mavromatis K."/>
            <person name="Ivanova N."/>
            <person name="Munk A.C."/>
            <person name="Brettin T."/>
            <person name="Detter J.C."/>
            <person name="Han C."/>
            <person name="Larimer F."/>
            <person name="Land M."/>
            <person name="Hauser L."/>
            <person name="Markowitz V."/>
            <person name="Cheng J.-F."/>
            <person name="Hugenholtz P."/>
            <person name="Woyke T."/>
            <person name="Wu D."/>
            <person name="Jando M."/>
            <person name="Schneider S."/>
            <person name="Klenk H.-P."/>
            <person name="Eisen J.A."/>
        </authorList>
    </citation>
    <scope>NUCLEOTIDE SEQUENCE [LARGE SCALE GENOMIC DNA]</scope>
    <source>
        <strain evidence="4">ATCC 25078 / DSM 43160 / JCM 3152 / KCC A-0152 / KCTC 9177 / NBRC 13315 / NRRL B-3577 / G-20</strain>
    </source>
</reference>
<name>D2SAJ6_GEOOG</name>
<dbReference type="STRING" id="526225.Gobs_1173"/>
<dbReference type="Gene3D" id="3.40.50.1820">
    <property type="entry name" value="alpha/beta hydrolase"/>
    <property type="match status" value="1"/>
</dbReference>
<dbReference type="InterPro" id="IPR050955">
    <property type="entry name" value="Plant_Biomass_Hydrol_Est"/>
</dbReference>
<dbReference type="EMBL" id="CP001867">
    <property type="protein sequence ID" value="ADB73925.1"/>
    <property type="molecule type" value="Genomic_DNA"/>
</dbReference>
<dbReference type="NCBIfam" id="TIGR01840">
    <property type="entry name" value="esterase_phb"/>
    <property type="match status" value="1"/>
</dbReference>
<dbReference type="InterPro" id="IPR029058">
    <property type="entry name" value="AB_hydrolase_fold"/>
</dbReference>
<dbReference type="InterPro" id="IPR010126">
    <property type="entry name" value="Esterase_phb"/>
</dbReference>
<dbReference type="Pfam" id="PF10503">
    <property type="entry name" value="Esterase_PHB"/>
    <property type="match status" value="1"/>
</dbReference>
<dbReference type="OrthoDB" id="9767239at2"/>
<dbReference type="KEGG" id="gob:Gobs_1173"/>
<dbReference type="HOGENOM" id="CLU_027551_0_3_11"/>
<dbReference type="PANTHER" id="PTHR43037">
    <property type="entry name" value="UNNAMED PRODUCT-RELATED"/>
    <property type="match status" value="1"/>
</dbReference>
<dbReference type="AlphaFoldDB" id="D2SAJ6"/>
<evidence type="ECO:0000313" key="3">
    <source>
        <dbReference type="EMBL" id="ADB73925.1"/>
    </source>
</evidence>
<accession>D2SAJ6</accession>
<dbReference type="SUPFAM" id="SSF53474">
    <property type="entry name" value="alpha/beta-Hydrolases"/>
    <property type="match status" value="1"/>
</dbReference>
<reference evidence="3 4" key="1">
    <citation type="journal article" date="2010" name="Stand. Genomic Sci.">
        <title>Complete genome sequence of Geodermatophilus obscurus type strain (G-20).</title>
        <authorList>
            <person name="Ivanova N."/>
            <person name="Sikorski J."/>
            <person name="Jando M."/>
            <person name="Munk C."/>
            <person name="Lapidus A."/>
            <person name="Glavina Del Rio T."/>
            <person name="Copeland A."/>
            <person name="Tice H."/>
            <person name="Cheng J.-F."/>
            <person name="Lucas S."/>
            <person name="Chen F."/>
            <person name="Nolan M."/>
            <person name="Bruce D."/>
            <person name="Goodwin L."/>
            <person name="Pitluck S."/>
            <person name="Mavromatis K."/>
            <person name="Mikhailova N."/>
            <person name="Pati A."/>
            <person name="Chen A."/>
            <person name="Palaniappan K."/>
            <person name="Land M."/>
            <person name="Hauser L."/>
            <person name="Chang Y.-J."/>
            <person name="Jeffries C.D."/>
            <person name="Meincke L."/>
            <person name="Brettin T."/>
            <person name="Detter J.C."/>
            <person name="Detter J.C."/>
            <person name="Rohde M."/>
            <person name="Goeker M."/>
            <person name="Bristow J."/>
            <person name="Eisen J.A."/>
            <person name="Markowitz V."/>
            <person name="Hugenholtz P."/>
            <person name="Kyrpides N.C."/>
            <person name="Klenk H.-P."/>
        </authorList>
    </citation>
    <scope>NUCLEOTIDE SEQUENCE [LARGE SCALE GENOMIC DNA]</scope>
    <source>
        <strain evidence="4">ATCC 25078 / DSM 43160 / JCM 3152 / KCC A-0152 / KCTC 9177 / NBRC 13315 / NRRL B-3577 / G-20</strain>
    </source>
</reference>
<dbReference type="Proteomes" id="UP000001382">
    <property type="component" value="Chromosome"/>
</dbReference>
<keyword evidence="1" id="KW-0732">Signal</keyword>
<proteinExistence type="predicted"/>
<dbReference type="PANTHER" id="PTHR43037:SF1">
    <property type="entry name" value="BLL1128 PROTEIN"/>
    <property type="match status" value="1"/>
</dbReference>
<dbReference type="GO" id="GO:0016787">
    <property type="term" value="F:hydrolase activity"/>
    <property type="evidence" value="ECO:0007669"/>
    <property type="project" value="UniProtKB-KW"/>
</dbReference>